<protein>
    <submittedName>
        <fullName evidence="2">DNA polymerase II small subunit</fullName>
    </submittedName>
</protein>
<organism evidence="2">
    <name type="scientific">Phage sp. ctGns7</name>
    <dbReference type="NCBI Taxonomy" id="2828003"/>
    <lineage>
        <taxon>Viruses</taxon>
    </lineage>
</organism>
<proteinExistence type="predicted"/>
<feature type="coiled-coil region" evidence="1">
    <location>
        <begin position="66"/>
        <end position="103"/>
    </location>
</feature>
<accession>A0A8S5S8L0</accession>
<dbReference type="InterPro" id="IPR029052">
    <property type="entry name" value="Metallo-depent_PP-like"/>
</dbReference>
<sequence>MTYKRFENETEDELIYRICSEKDIIGTWQDVAKILNELLDNNYSESAYRKKYQSFQKIMVANQSKFADSEELLNDIKEQTRELEKERKKLQTEKLEYNKWLRENARDELFEEKVIESINENCNSVNIKPIPVEHSKLGWQLNFADCHYGKDIKVYGLMNEIINEYSPEIFEQRMETILSETIEKIKLFDIKELHINNLGDSTEGFIRNSQLWSLRYGVVDSAINFGNYIGEWLLELSKYTKIIYNQTAGNHDELRLLDGKKNEHLCETTDKIIANIIKIKNKDNPNFTFKENKTGFIYDTIAGFNFLGIHGEVKDLSRAIKDYREIYGINIDYIIAGHKHYNEYANCGVRRGAIGVASVVGIDDYSMRIRKSADASASLICYEENKGKVADFTIVLN</sequence>
<reference evidence="2" key="1">
    <citation type="journal article" date="2021" name="Proc. Natl. Acad. Sci. U.S.A.">
        <title>A Catalog of Tens of Thousands of Viruses from Human Metagenomes Reveals Hidden Associations with Chronic Diseases.</title>
        <authorList>
            <person name="Tisza M.J."/>
            <person name="Buck C.B."/>
        </authorList>
    </citation>
    <scope>NUCLEOTIDE SEQUENCE</scope>
    <source>
        <strain evidence="2">CtGns7</strain>
    </source>
</reference>
<name>A0A8S5S8L0_9VIRU</name>
<dbReference type="EMBL" id="BK032555">
    <property type="protein sequence ID" value="DAF47372.1"/>
    <property type="molecule type" value="Genomic_DNA"/>
</dbReference>
<keyword evidence="1" id="KW-0175">Coiled coil</keyword>
<evidence type="ECO:0000256" key="1">
    <source>
        <dbReference type="SAM" id="Coils"/>
    </source>
</evidence>
<dbReference type="SUPFAM" id="SSF56300">
    <property type="entry name" value="Metallo-dependent phosphatases"/>
    <property type="match status" value="1"/>
</dbReference>
<evidence type="ECO:0000313" key="2">
    <source>
        <dbReference type="EMBL" id="DAF47372.1"/>
    </source>
</evidence>